<accession>A0A419HZM0</accession>
<dbReference type="RefSeq" id="WP_120025179.1">
    <property type="nucleotide sequence ID" value="NZ_QZFV01000100.1"/>
</dbReference>
<dbReference type="GO" id="GO:0006520">
    <property type="term" value="P:amino acid metabolic process"/>
    <property type="evidence" value="ECO:0007669"/>
    <property type="project" value="InterPro"/>
</dbReference>
<keyword evidence="4 8" id="KW-0808">Transferase</keyword>
<dbReference type="InterPro" id="IPR015421">
    <property type="entry name" value="PyrdxlP-dep_Trfase_major"/>
</dbReference>
<dbReference type="CDD" id="cd00609">
    <property type="entry name" value="AAT_like"/>
    <property type="match status" value="1"/>
</dbReference>
<evidence type="ECO:0000256" key="1">
    <source>
        <dbReference type="ARBA" id="ARBA00001933"/>
    </source>
</evidence>
<keyword evidence="5" id="KW-0663">Pyridoxal phosphate</keyword>
<name>A0A419HZM0_9PSEU</name>
<evidence type="ECO:0000259" key="7">
    <source>
        <dbReference type="Pfam" id="PF00155"/>
    </source>
</evidence>
<dbReference type="AlphaFoldDB" id="A0A419HZM0"/>
<dbReference type="EMBL" id="QZFV01000100">
    <property type="protein sequence ID" value="RJQ82692.1"/>
    <property type="molecule type" value="Genomic_DNA"/>
</dbReference>
<feature type="domain" description="Aminotransferase class I/classII large" evidence="7">
    <location>
        <begin position="33"/>
        <end position="370"/>
    </location>
</feature>
<evidence type="ECO:0000256" key="6">
    <source>
        <dbReference type="ARBA" id="ARBA00023194"/>
    </source>
</evidence>
<keyword evidence="9" id="KW-1185">Reference proteome</keyword>
<proteinExistence type="inferred from homology"/>
<evidence type="ECO:0000256" key="4">
    <source>
        <dbReference type="ARBA" id="ARBA00022679"/>
    </source>
</evidence>
<evidence type="ECO:0000256" key="3">
    <source>
        <dbReference type="ARBA" id="ARBA00022576"/>
    </source>
</evidence>
<dbReference type="PANTHER" id="PTHR46383">
    <property type="entry name" value="ASPARTATE AMINOTRANSFERASE"/>
    <property type="match status" value="1"/>
</dbReference>
<evidence type="ECO:0000313" key="8">
    <source>
        <dbReference type="EMBL" id="RJQ82692.1"/>
    </source>
</evidence>
<dbReference type="InterPro" id="IPR015422">
    <property type="entry name" value="PyrdxlP-dep_Trfase_small"/>
</dbReference>
<dbReference type="InterPro" id="IPR004839">
    <property type="entry name" value="Aminotransferase_I/II_large"/>
</dbReference>
<dbReference type="PANTHER" id="PTHR46383:SF1">
    <property type="entry name" value="ASPARTATE AMINOTRANSFERASE"/>
    <property type="match status" value="1"/>
</dbReference>
<dbReference type="Proteomes" id="UP000285112">
    <property type="component" value="Unassembled WGS sequence"/>
</dbReference>
<dbReference type="GO" id="GO:0030170">
    <property type="term" value="F:pyridoxal phosphate binding"/>
    <property type="evidence" value="ECO:0007669"/>
    <property type="project" value="InterPro"/>
</dbReference>
<dbReference type="GO" id="GO:0008483">
    <property type="term" value="F:transaminase activity"/>
    <property type="evidence" value="ECO:0007669"/>
    <property type="project" value="UniProtKB-KW"/>
</dbReference>
<reference evidence="8 9" key="1">
    <citation type="submission" date="2018-09" db="EMBL/GenBank/DDBJ databases">
        <title>YIM PH 21725 draft genome.</title>
        <authorList>
            <person name="Miao C."/>
        </authorList>
    </citation>
    <scope>NUCLEOTIDE SEQUENCE [LARGE SCALE GENOMIC DNA]</scope>
    <source>
        <strain evidence="9">YIM PH21725</strain>
    </source>
</reference>
<dbReference type="Gene3D" id="3.40.640.10">
    <property type="entry name" value="Type I PLP-dependent aspartate aminotransferase-like (Major domain)"/>
    <property type="match status" value="1"/>
</dbReference>
<protein>
    <submittedName>
        <fullName evidence="8">Aminotransferase class I/II-fold pyridoxal phosphate-dependent enzyme</fullName>
    </submittedName>
</protein>
<comment type="caution">
    <text evidence="8">The sequence shown here is derived from an EMBL/GenBank/DDBJ whole genome shotgun (WGS) entry which is preliminary data.</text>
</comment>
<evidence type="ECO:0000313" key="9">
    <source>
        <dbReference type="Proteomes" id="UP000285112"/>
    </source>
</evidence>
<evidence type="ECO:0000256" key="2">
    <source>
        <dbReference type="ARBA" id="ARBA00007441"/>
    </source>
</evidence>
<sequence>MTTPTRTWASEHVESMMSASRREAGVMASGQSINLAVGEPDLAPPAEVVESLKQALDAGHTHYVDLAGDEELRTAIAALESANWGREVRPSAVQVTAGATAGIAATILGTTSVGDRVVMPDPTYSLYADVVRLAGGIPVPVACLPSLHLDLEALAPALKGARSFVYCSPVNPTGVVYHREELEGVARLLDPGTIVIDDGAYSSLVYQPHRYVPAAVIPGLAERTVYCQTFSKKFAMTGFRVGYLVAPEELLPPIAAVHRTFNGSVNAAVQKSAITALAMGPSFADFALRTYRRRLDIVQELMKSTPVLEAVPPEGAFYLFPKILTGHSSSDTARHLARHGVRVRSGAEFGAGGEGHLRISYAASEESLEAGFGRIKAAMNLLG</sequence>
<dbReference type="InterPro" id="IPR050596">
    <property type="entry name" value="AspAT/PAT-like"/>
</dbReference>
<dbReference type="InterPro" id="IPR015424">
    <property type="entry name" value="PyrdxlP-dep_Trfase"/>
</dbReference>
<gene>
    <name evidence="8" type="ORF">D5S19_21555</name>
</gene>
<keyword evidence="6" id="KW-0045">Antibiotic biosynthesis</keyword>
<comment type="similarity">
    <text evidence="2">Belongs to the class-I pyridoxal-phosphate-dependent aminotransferase family.</text>
</comment>
<dbReference type="GO" id="GO:0017000">
    <property type="term" value="P:antibiotic biosynthetic process"/>
    <property type="evidence" value="ECO:0007669"/>
    <property type="project" value="UniProtKB-KW"/>
</dbReference>
<keyword evidence="3 8" id="KW-0032">Aminotransferase</keyword>
<evidence type="ECO:0000256" key="5">
    <source>
        <dbReference type="ARBA" id="ARBA00022898"/>
    </source>
</evidence>
<organism evidence="8 9">
    <name type="scientific">Amycolatopsis panacis</name>
    <dbReference type="NCBI Taxonomy" id="2340917"/>
    <lineage>
        <taxon>Bacteria</taxon>
        <taxon>Bacillati</taxon>
        <taxon>Actinomycetota</taxon>
        <taxon>Actinomycetes</taxon>
        <taxon>Pseudonocardiales</taxon>
        <taxon>Pseudonocardiaceae</taxon>
        <taxon>Amycolatopsis</taxon>
    </lineage>
</organism>
<dbReference type="SUPFAM" id="SSF53383">
    <property type="entry name" value="PLP-dependent transferases"/>
    <property type="match status" value="1"/>
</dbReference>
<dbReference type="OrthoDB" id="9763453at2"/>
<dbReference type="Gene3D" id="3.90.1150.10">
    <property type="entry name" value="Aspartate Aminotransferase, domain 1"/>
    <property type="match status" value="1"/>
</dbReference>
<comment type="cofactor">
    <cofactor evidence="1">
        <name>pyridoxal 5'-phosphate</name>
        <dbReference type="ChEBI" id="CHEBI:597326"/>
    </cofactor>
</comment>
<dbReference type="Pfam" id="PF00155">
    <property type="entry name" value="Aminotran_1_2"/>
    <property type="match status" value="1"/>
</dbReference>